<dbReference type="PATRIC" id="fig|1297742.4.peg.3907"/>
<name>A0A0H4WZA1_9BACT</name>
<dbReference type="AlphaFoldDB" id="A0A0H4WZA1"/>
<sequence>MPAVFVPHVGRGISVDPEECIQWLEDSDTALATLVKQLVP</sequence>
<organism evidence="1 2">
    <name type="scientific">Pseudomyxococcus hansupus</name>
    <dbReference type="NCBI Taxonomy" id="1297742"/>
    <lineage>
        <taxon>Bacteria</taxon>
        <taxon>Pseudomonadati</taxon>
        <taxon>Myxococcota</taxon>
        <taxon>Myxococcia</taxon>
        <taxon>Myxococcales</taxon>
        <taxon>Cystobacterineae</taxon>
        <taxon>Myxococcaceae</taxon>
        <taxon>Pseudomyxococcus</taxon>
    </lineage>
</organism>
<reference evidence="1 2" key="1">
    <citation type="journal article" date="2016" name="PLoS ONE">
        <title>Complete Genome Sequence and Comparative Genomics of a Novel Myxobacterium Myxococcus hansupus.</title>
        <authorList>
            <person name="Sharma G."/>
            <person name="Narwani T."/>
            <person name="Subramanian S."/>
        </authorList>
    </citation>
    <scope>NUCLEOTIDE SEQUENCE [LARGE SCALE GENOMIC DNA]</scope>
    <source>
        <strain evidence="2">mixupus</strain>
    </source>
</reference>
<evidence type="ECO:0000313" key="1">
    <source>
        <dbReference type="EMBL" id="AKQ66953.1"/>
    </source>
</evidence>
<dbReference type="KEGG" id="mym:A176_003865"/>
<keyword evidence="2" id="KW-1185">Reference proteome</keyword>
<gene>
    <name evidence="1" type="ORF">A176_003865</name>
</gene>
<dbReference type="Proteomes" id="UP000009026">
    <property type="component" value="Chromosome"/>
</dbReference>
<accession>A0A0H4WZA1</accession>
<evidence type="ECO:0000313" key="2">
    <source>
        <dbReference type="Proteomes" id="UP000009026"/>
    </source>
</evidence>
<protein>
    <submittedName>
        <fullName evidence="1">Uncharacterized protein</fullName>
    </submittedName>
</protein>
<proteinExistence type="predicted"/>
<dbReference type="EMBL" id="CP012109">
    <property type="protein sequence ID" value="AKQ66953.1"/>
    <property type="molecule type" value="Genomic_DNA"/>
</dbReference>